<reference evidence="2" key="1">
    <citation type="journal article" date="2019" name="Int. J. Syst. Evol. Microbiol.">
        <title>The Global Catalogue of Microorganisms (GCM) 10K type strain sequencing project: providing services to taxonomists for standard genome sequencing and annotation.</title>
        <authorList>
            <consortium name="The Broad Institute Genomics Platform"/>
            <consortium name="The Broad Institute Genome Sequencing Center for Infectious Disease"/>
            <person name="Wu L."/>
            <person name="Ma J."/>
        </authorList>
    </citation>
    <scope>NUCLEOTIDE SEQUENCE [LARGE SCALE GENOMIC DNA]</scope>
    <source>
        <strain evidence="2">CCUG 55608</strain>
    </source>
</reference>
<accession>A0ABW3QKU6</accession>
<keyword evidence="2" id="KW-1185">Reference proteome</keyword>
<dbReference type="RefSeq" id="WP_379884075.1">
    <property type="nucleotide sequence ID" value="NZ_JBHTLP010000004.1"/>
</dbReference>
<evidence type="ECO:0000313" key="2">
    <source>
        <dbReference type="Proteomes" id="UP001597116"/>
    </source>
</evidence>
<sequence>MRKAVIKVSAQSESELYYYEGSIMKKGKEFSIEYPNQLRFLQLETDNRTTEAQLKLLKLDYRAALRAYSQKVLELTELKHKLSREQSRKAVSDYDEGNRREAVMELSKKIEGFVMPVPPDWLRYETEKDMLELRLQNNKRLNASLLIWQALDAKN</sequence>
<evidence type="ECO:0000313" key="1">
    <source>
        <dbReference type="EMBL" id="MFD1140960.1"/>
    </source>
</evidence>
<proteinExistence type="predicted"/>
<dbReference type="EMBL" id="JBHTLP010000004">
    <property type="protein sequence ID" value="MFD1140960.1"/>
    <property type="molecule type" value="Genomic_DNA"/>
</dbReference>
<organism evidence="1 2">
    <name type="scientific">Larkinella insperata</name>
    <dbReference type="NCBI Taxonomy" id="332158"/>
    <lineage>
        <taxon>Bacteria</taxon>
        <taxon>Pseudomonadati</taxon>
        <taxon>Bacteroidota</taxon>
        <taxon>Cytophagia</taxon>
        <taxon>Cytophagales</taxon>
        <taxon>Spirosomataceae</taxon>
        <taxon>Larkinella</taxon>
    </lineage>
</organism>
<comment type="caution">
    <text evidence="1">The sequence shown here is derived from an EMBL/GenBank/DDBJ whole genome shotgun (WGS) entry which is preliminary data.</text>
</comment>
<name>A0ABW3QKU6_9BACT</name>
<protein>
    <submittedName>
        <fullName evidence="1">Uncharacterized protein</fullName>
    </submittedName>
</protein>
<dbReference type="Proteomes" id="UP001597116">
    <property type="component" value="Unassembled WGS sequence"/>
</dbReference>
<gene>
    <name evidence="1" type="ORF">ACFQ4C_07565</name>
</gene>